<proteinExistence type="predicted"/>
<keyword evidence="3" id="KW-1185">Reference proteome</keyword>
<feature type="region of interest" description="Disordered" evidence="1">
    <location>
        <begin position="321"/>
        <end position="358"/>
    </location>
</feature>
<dbReference type="EMBL" id="KZ819664">
    <property type="protein sequence ID" value="PWN28807.1"/>
    <property type="molecule type" value="Genomic_DNA"/>
</dbReference>
<feature type="compositionally biased region" description="Polar residues" evidence="1">
    <location>
        <begin position="321"/>
        <end position="330"/>
    </location>
</feature>
<dbReference type="RefSeq" id="XP_025363419.1">
    <property type="nucleotide sequence ID" value="XM_025508119.1"/>
</dbReference>
<dbReference type="Proteomes" id="UP000245884">
    <property type="component" value="Unassembled WGS sequence"/>
</dbReference>
<feature type="compositionally biased region" description="Low complexity" evidence="1">
    <location>
        <begin position="32"/>
        <end position="48"/>
    </location>
</feature>
<feature type="region of interest" description="Disordered" evidence="1">
    <location>
        <begin position="495"/>
        <end position="526"/>
    </location>
</feature>
<sequence>MGAYVPDGRDLAAWLADGPRRAKAASEEEASPKGGSTSRSESPTASSTMPARSRLPLELILQIAQYLVEPLPHALPFASSHDVPVASSSSSIPSPTAISSHSALLPPGYNIDRPSYLAVLHLSSLSLSLRRLLAPLVWQQVLINRSDRLGKLRSLVVDYYQRLASSFSDVDRLLYPLPLVRVLRIEMPDRYLSFDQEILRHLLRSGLNASTGGLHTLVWDAEMLPSPAIWKLLGEGEKMLGLEAELQQRKCRTLDRDQIRALANSGRGEGMFYNPDHPRIRTARRRSGSRGSSNSDTTSSDGASKVGDIEVDDMTFESLSLASAGQQRNSRPPRPCANHQQQMSALQRRSPSRPPLPRGLHSVSINCKVFWSLHSEMSRLRSLQHLHLTSFDSHLLPPHLPGLLISLHRPLRSISLSSSKTSLLHDWDLIRRGVLSRLEWMDVYPVTPEWPLVQGLRSAARSLRGLRLILDVSGSFGNFDRLWRDLVTGDDFDRYGEDGQGEISQAPRRLGDSSGGGGDDDVGDDEDITIDESEATLAAPTSQPPHDRATIFSRLEWLVVDPFPQQNTAPSFVAFLETCCPSLKWLNGRRIDQVPKGLEMWDFDPQRISGAFPY</sequence>
<feature type="region of interest" description="Disordered" evidence="1">
    <location>
        <begin position="266"/>
        <end position="307"/>
    </location>
</feature>
<dbReference type="OrthoDB" id="2554395at2759"/>
<feature type="compositionally biased region" description="Low complexity" evidence="1">
    <location>
        <begin position="289"/>
        <end position="304"/>
    </location>
</feature>
<evidence type="ECO:0000256" key="1">
    <source>
        <dbReference type="SAM" id="MobiDB-lite"/>
    </source>
</evidence>
<feature type="region of interest" description="Disordered" evidence="1">
    <location>
        <begin position="15"/>
        <end position="51"/>
    </location>
</feature>
<dbReference type="GeneID" id="37029942"/>
<name>A0A316UU26_9BASI</name>
<gene>
    <name evidence="2" type="ORF">BDZ90DRAFT_258883</name>
</gene>
<accession>A0A316UU26</accession>
<dbReference type="AlphaFoldDB" id="A0A316UU26"/>
<organism evidence="2 3">
    <name type="scientific">Jaminaea rosea</name>
    <dbReference type="NCBI Taxonomy" id="1569628"/>
    <lineage>
        <taxon>Eukaryota</taxon>
        <taxon>Fungi</taxon>
        <taxon>Dikarya</taxon>
        <taxon>Basidiomycota</taxon>
        <taxon>Ustilaginomycotina</taxon>
        <taxon>Exobasidiomycetes</taxon>
        <taxon>Microstromatales</taxon>
        <taxon>Microstromatales incertae sedis</taxon>
        <taxon>Jaminaea</taxon>
    </lineage>
</organism>
<evidence type="ECO:0000313" key="3">
    <source>
        <dbReference type="Proteomes" id="UP000245884"/>
    </source>
</evidence>
<protein>
    <submittedName>
        <fullName evidence="2">Uncharacterized protein</fullName>
    </submittedName>
</protein>
<reference evidence="2 3" key="1">
    <citation type="journal article" date="2018" name="Mol. Biol. Evol.">
        <title>Broad Genomic Sampling Reveals a Smut Pathogenic Ancestry of the Fungal Clade Ustilaginomycotina.</title>
        <authorList>
            <person name="Kijpornyongpan T."/>
            <person name="Mondo S.J."/>
            <person name="Barry K."/>
            <person name="Sandor L."/>
            <person name="Lee J."/>
            <person name="Lipzen A."/>
            <person name="Pangilinan J."/>
            <person name="LaButti K."/>
            <person name="Hainaut M."/>
            <person name="Henrissat B."/>
            <person name="Grigoriev I.V."/>
            <person name="Spatafora J.W."/>
            <person name="Aime M.C."/>
        </authorList>
    </citation>
    <scope>NUCLEOTIDE SEQUENCE [LARGE SCALE GENOMIC DNA]</scope>
    <source>
        <strain evidence="2 3">MCA 5214</strain>
    </source>
</reference>
<feature type="compositionally biased region" description="Polar residues" evidence="1">
    <location>
        <begin position="338"/>
        <end position="347"/>
    </location>
</feature>
<evidence type="ECO:0000313" key="2">
    <source>
        <dbReference type="EMBL" id="PWN28807.1"/>
    </source>
</evidence>